<dbReference type="PANTHER" id="PTHR32278">
    <property type="entry name" value="F-BOX DOMAIN-CONTAINING PROTEIN"/>
    <property type="match status" value="1"/>
</dbReference>
<dbReference type="AlphaFoldDB" id="A0A5A7QI61"/>
<sequence>DTEARKTGVTIARATPFAPTIKVKPNKQPTDMRGPYMAISSVIEIEKVMARSVAELPEECLSHVVSFTCPRDACRSSAVCGVFHGAADSDLTWEKFLPSDYREIISRSVCPPEFVSKKELFEKLSAAPLLIDGGNKEYLKTLENGNKLFAMTFCVDKYTNKRCYMLSARELSITWSSNPLCWCWKPTQLSRFPESIELISVCRLEILGKFDTRMLSPNTTYGAYLVFQLTNRAFGLSASPFEVSVEIGDCKKRGRFYLKQDECKGQEEPDVAPEALSPRGDGWSEVELGEFYVGGAHREVKLEFKEVKSEHLKGGLLVDGVELRPKRFF</sequence>
<evidence type="ECO:0000259" key="1">
    <source>
        <dbReference type="PROSITE" id="PS50181"/>
    </source>
</evidence>
<dbReference type="InterPro" id="IPR025886">
    <property type="entry name" value="PP2-like"/>
</dbReference>
<feature type="non-terminal residue" evidence="2">
    <location>
        <position position="1"/>
    </location>
</feature>
<name>A0A5A7QI61_STRAF</name>
<dbReference type="OrthoDB" id="1918565at2759"/>
<dbReference type="InterPro" id="IPR036047">
    <property type="entry name" value="F-box-like_dom_sf"/>
</dbReference>
<evidence type="ECO:0000313" key="3">
    <source>
        <dbReference type="Proteomes" id="UP000325081"/>
    </source>
</evidence>
<reference evidence="3" key="1">
    <citation type="journal article" date="2019" name="Curr. Biol.">
        <title>Genome Sequence of Striga asiatica Provides Insight into the Evolution of Plant Parasitism.</title>
        <authorList>
            <person name="Yoshida S."/>
            <person name="Kim S."/>
            <person name="Wafula E.K."/>
            <person name="Tanskanen J."/>
            <person name="Kim Y.M."/>
            <person name="Honaas L."/>
            <person name="Yang Z."/>
            <person name="Spallek T."/>
            <person name="Conn C.E."/>
            <person name="Ichihashi Y."/>
            <person name="Cheong K."/>
            <person name="Cui S."/>
            <person name="Der J.P."/>
            <person name="Gundlach H."/>
            <person name="Jiao Y."/>
            <person name="Hori C."/>
            <person name="Ishida J.K."/>
            <person name="Kasahara H."/>
            <person name="Kiba T."/>
            <person name="Kim M.S."/>
            <person name="Koo N."/>
            <person name="Laohavisit A."/>
            <person name="Lee Y.H."/>
            <person name="Lumba S."/>
            <person name="McCourt P."/>
            <person name="Mortimer J.C."/>
            <person name="Mutuku J.M."/>
            <person name="Nomura T."/>
            <person name="Sasaki-Sekimoto Y."/>
            <person name="Seto Y."/>
            <person name="Wang Y."/>
            <person name="Wakatake T."/>
            <person name="Sakakibara H."/>
            <person name="Demura T."/>
            <person name="Yamaguchi S."/>
            <person name="Yoneyama K."/>
            <person name="Manabe R.I."/>
            <person name="Nelson D.C."/>
            <person name="Schulman A.H."/>
            <person name="Timko M.P."/>
            <person name="dePamphilis C.W."/>
            <person name="Choi D."/>
            <person name="Shirasu K."/>
        </authorList>
    </citation>
    <scope>NUCLEOTIDE SEQUENCE [LARGE SCALE GENOMIC DNA]</scope>
    <source>
        <strain evidence="3">cv. UVA1</strain>
    </source>
</reference>
<dbReference type="CDD" id="cd22162">
    <property type="entry name" value="F-box_AtSKIP3-like"/>
    <property type="match status" value="1"/>
</dbReference>
<dbReference type="SUPFAM" id="SSF81383">
    <property type="entry name" value="F-box domain"/>
    <property type="match status" value="1"/>
</dbReference>
<dbReference type="Gene3D" id="1.20.1280.50">
    <property type="match status" value="1"/>
</dbReference>
<dbReference type="Proteomes" id="UP000325081">
    <property type="component" value="Unassembled WGS sequence"/>
</dbReference>
<evidence type="ECO:0000313" key="2">
    <source>
        <dbReference type="EMBL" id="GER44953.1"/>
    </source>
</evidence>
<dbReference type="PROSITE" id="PS50181">
    <property type="entry name" value="FBOX"/>
    <property type="match status" value="1"/>
</dbReference>
<dbReference type="InterPro" id="IPR001810">
    <property type="entry name" value="F-box_dom"/>
</dbReference>
<keyword evidence="3" id="KW-1185">Reference proteome</keyword>
<dbReference type="Pfam" id="PF12937">
    <property type="entry name" value="F-box-like"/>
    <property type="match status" value="1"/>
</dbReference>
<gene>
    <name evidence="2" type="ORF">STAS_21871</name>
</gene>
<feature type="domain" description="F-box" evidence="1">
    <location>
        <begin position="50"/>
        <end position="96"/>
    </location>
</feature>
<dbReference type="Pfam" id="PF14299">
    <property type="entry name" value="PP2"/>
    <property type="match status" value="1"/>
</dbReference>
<protein>
    <submittedName>
        <fullName evidence="2">F-box family protein</fullName>
    </submittedName>
</protein>
<proteinExistence type="predicted"/>
<accession>A0A5A7QI61</accession>
<dbReference type="PANTHER" id="PTHR32278:SF11">
    <property type="entry name" value="F-BOX DOMAIN-CONTAINING PROTEIN"/>
    <property type="match status" value="1"/>
</dbReference>
<comment type="caution">
    <text evidence="2">The sequence shown here is derived from an EMBL/GenBank/DDBJ whole genome shotgun (WGS) entry which is preliminary data.</text>
</comment>
<organism evidence="2 3">
    <name type="scientific">Striga asiatica</name>
    <name type="common">Asiatic witchweed</name>
    <name type="synonym">Buchnera asiatica</name>
    <dbReference type="NCBI Taxonomy" id="4170"/>
    <lineage>
        <taxon>Eukaryota</taxon>
        <taxon>Viridiplantae</taxon>
        <taxon>Streptophyta</taxon>
        <taxon>Embryophyta</taxon>
        <taxon>Tracheophyta</taxon>
        <taxon>Spermatophyta</taxon>
        <taxon>Magnoliopsida</taxon>
        <taxon>eudicotyledons</taxon>
        <taxon>Gunneridae</taxon>
        <taxon>Pentapetalae</taxon>
        <taxon>asterids</taxon>
        <taxon>lamiids</taxon>
        <taxon>Lamiales</taxon>
        <taxon>Orobanchaceae</taxon>
        <taxon>Buchnereae</taxon>
        <taxon>Striga</taxon>
    </lineage>
</organism>
<dbReference type="EMBL" id="BKCP01007181">
    <property type="protein sequence ID" value="GER44953.1"/>
    <property type="molecule type" value="Genomic_DNA"/>
</dbReference>